<gene>
    <name evidence="1" type="ORF">SMUL_2751</name>
</gene>
<evidence type="ECO:0008006" key="3">
    <source>
        <dbReference type="Google" id="ProtNLM"/>
    </source>
</evidence>
<evidence type="ECO:0000313" key="1">
    <source>
        <dbReference type="EMBL" id="AHJ13990.1"/>
    </source>
</evidence>
<reference evidence="1 2" key="1">
    <citation type="journal article" date="2014" name="Environ. Microbiol.">
        <title>Insights into organohalide respiration and the versatile catabolism of Sulfurospirillum multivorans gained from comparative genomics and physiological studies.</title>
        <authorList>
            <person name="Goris T."/>
            <person name="Schubert T."/>
            <person name="Gadkari J."/>
            <person name="Wubet T."/>
            <person name="Tarkka M."/>
            <person name="Buscot F."/>
            <person name="Adrian L."/>
            <person name="Diekert G."/>
        </authorList>
    </citation>
    <scope>NUCLEOTIDE SEQUENCE [LARGE SCALE GENOMIC DNA]</scope>
    <source>
        <strain evidence="2">DM 12446 / JCM 15788 / NBRC 109480</strain>
    </source>
</reference>
<sequence>MLPFIVGALAGAAAVIAFSKKKELKEGIEQGVCKAKEVAEEVKKSVDGTIECIKSKKALHVTTKEEAK</sequence>
<accession>A0AA86E0I8</accession>
<evidence type="ECO:0000313" key="2">
    <source>
        <dbReference type="Proteomes" id="UP000019322"/>
    </source>
</evidence>
<dbReference type="Proteomes" id="UP000019322">
    <property type="component" value="Chromosome"/>
</dbReference>
<name>A0AA86E0I8_SULMK</name>
<dbReference type="KEGG" id="smul:SMUL_2751"/>
<dbReference type="EMBL" id="CP007201">
    <property type="protein sequence ID" value="AHJ13990.1"/>
    <property type="molecule type" value="Genomic_DNA"/>
</dbReference>
<dbReference type="RefSeq" id="WP_025345820.1">
    <property type="nucleotide sequence ID" value="NZ_CP007201.1"/>
</dbReference>
<organism evidence="1 2">
    <name type="scientific">Sulfurospirillum multivorans (strain DM 12446 / JCM 15788 / NBRC 109480)</name>
    <dbReference type="NCBI Taxonomy" id="1150621"/>
    <lineage>
        <taxon>Bacteria</taxon>
        <taxon>Pseudomonadati</taxon>
        <taxon>Campylobacterota</taxon>
        <taxon>Epsilonproteobacteria</taxon>
        <taxon>Campylobacterales</taxon>
        <taxon>Sulfurospirillaceae</taxon>
        <taxon>Sulfurospirillum</taxon>
    </lineage>
</organism>
<proteinExistence type="predicted"/>
<protein>
    <recommendedName>
        <fullName evidence="3">YtxH-like protein</fullName>
    </recommendedName>
</protein>
<dbReference type="AlphaFoldDB" id="A0AA86E0I8"/>